<dbReference type="Proteomes" id="UP000243924">
    <property type="component" value="Chromosome I"/>
</dbReference>
<keyword evidence="3" id="KW-1185">Reference proteome</keyword>
<keyword evidence="1" id="KW-1133">Transmembrane helix</keyword>
<evidence type="ECO:0000313" key="3">
    <source>
        <dbReference type="Proteomes" id="UP000243924"/>
    </source>
</evidence>
<protein>
    <submittedName>
        <fullName evidence="2">Uncharacterized protein</fullName>
    </submittedName>
</protein>
<name>A0A1H2FFW4_9GAMM</name>
<dbReference type="SUPFAM" id="SSF54909">
    <property type="entry name" value="Dimeric alpha+beta barrel"/>
    <property type="match status" value="1"/>
</dbReference>
<dbReference type="RefSeq" id="WP_092385685.1">
    <property type="nucleotide sequence ID" value="NZ_LT629787.1"/>
</dbReference>
<dbReference type="Gene3D" id="3.30.70.100">
    <property type="match status" value="1"/>
</dbReference>
<evidence type="ECO:0000256" key="1">
    <source>
        <dbReference type="SAM" id="Phobius"/>
    </source>
</evidence>
<feature type="transmembrane region" description="Helical" evidence="1">
    <location>
        <begin position="7"/>
        <end position="26"/>
    </location>
</feature>
<keyword evidence="1" id="KW-0812">Transmembrane</keyword>
<evidence type="ECO:0000313" key="2">
    <source>
        <dbReference type="EMBL" id="SDU06251.1"/>
    </source>
</evidence>
<proteinExistence type="predicted"/>
<dbReference type="OrthoDB" id="8911774at2"/>
<gene>
    <name evidence="2" type="ORF">SAMN05216210_1529</name>
</gene>
<keyword evidence="1" id="KW-0472">Membrane</keyword>
<reference evidence="3" key="1">
    <citation type="submission" date="2016-10" db="EMBL/GenBank/DDBJ databases">
        <authorList>
            <person name="Varghese N."/>
            <person name="Submissions S."/>
        </authorList>
    </citation>
    <scope>NUCLEOTIDE SEQUENCE [LARGE SCALE GENOMIC DNA]</scope>
    <source>
        <strain evidence="3">CECT 8338</strain>
    </source>
</reference>
<feature type="transmembrane region" description="Helical" evidence="1">
    <location>
        <begin position="184"/>
        <end position="206"/>
    </location>
</feature>
<sequence length="220" mass="24855">MRLFKRPTALAGIAGLVVFVIFVIWYRGGQAPLSGEEQAYYLAKIEQFTGVAKDFVDMEATRELMRTDDGKPFYVLNVFKFRDQADYGDGASDGLSGVDTFKKFRAAVLPIWIKNGAHPVFTTTLSDGFVNEWDMVSVVRYRSRRDYAEIQTSSDFLAILPHRIASAETNIRIKLPGIQIPPPLMLMVFVWLLMLAMGFLVGRIVFAWKSRPDLQQPGHV</sequence>
<dbReference type="STRING" id="1434072.SAMN05216210_1529"/>
<organism evidence="2 3">
    <name type="scientific">Halopseudomonas salegens</name>
    <dbReference type="NCBI Taxonomy" id="1434072"/>
    <lineage>
        <taxon>Bacteria</taxon>
        <taxon>Pseudomonadati</taxon>
        <taxon>Pseudomonadota</taxon>
        <taxon>Gammaproteobacteria</taxon>
        <taxon>Pseudomonadales</taxon>
        <taxon>Pseudomonadaceae</taxon>
        <taxon>Halopseudomonas</taxon>
    </lineage>
</organism>
<accession>A0A1H2FFW4</accession>
<dbReference type="InterPro" id="IPR011008">
    <property type="entry name" value="Dimeric_a/b-barrel"/>
</dbReference>
<dbReference type="AlphaFoldDB" id="A0A1H2FFW4"/>
<dbReference type="EMBL" id="LT629787">
    <property type="protein sequence ID" value="SDU06251.1"/>
    <property type="molecule type" value="Genomic_DNA"/>
</dbReference>